<dbReference type="Proteomes" id="UP001459277">
    <property type="component" value="Unassembled WGS sequence"/>
</dbReference>
<evidence type="ECO:0000259" key="1">
    <source>
        <dbReference type="Pfam" id="PF10551"/>
    </source>
</evidence>
<proteinExistence type="predicted"/>
<dbReference type="PANTHER" id="PTHR47718">
    <property type="entry name" value="OS01G0519700 PROTEIN"/>
    <property type="match status" value="1"/>
</dbReference>
<dbReference type="InterPro" id="IPR018289">
    <property type="entry name" value="MULE_transposase_dom"/>
</dbReference>
<gene>
    <name evidence="2" type="ORF">SO802_026125</name>
</gene>
<comment type="caution">
    <text evidence="2">The sequence shown here is derived from an EMBL/GenBank/DDBJ whole genome shotgun (WGS) entry which is preliminary data.</text>
</comment>
<dbReference type="EMBL" id="JAZDWU010000009">
    <property type="protein sequence ID" value="KAK9991140.1"/>
    <property type="molecule type" value="Genomic_DNA"/>
</dbReference>
<protein>
    <recommendedName>
        <fullName evidence="1">MULE transposase domain-containing protein</fullName>
    </recommendedName>
</protein>
<keyword evidence="3" id="KW-1185">Reference proteome</keyword>
<feature type="domain" description="MULE transposase" evidence="1">
    <location>
        <begin position="138"/>
        <end position="222"/>
    </location>
</feature>
<evidence type="ECO:0000313" key="2">
    <source>
        <dbReference type="EMBL" id="KAK9991140.1"/>
    </source>
</evidence>
<dbReference type="Pfam" id="PF10551">
    <property type="entry name" value="MULE"/>
    <property type="match status" value="1"/>
</dbReference>
<organism evidence="2 3">
    <name type="scientific">Lithocarpus litseifolius</name>
    <dbReference type="NCBI Taxonomy" id="425828"/>
    <lineage>
        <taxon>Eukaryota</taxon>
        <taxon>Viridiplantae</taxon>
        <taxon>Streptophyta</taxon>
        <taxon>Embryophyta</taxon>
        <taxon>Tracheophyta</taxon>
        <taxon>Spermatophyta</taxon>
        <taxon>Magnoliopsida</taxon>
        <taxon>eudicotyledons</taxon>
        <taxon>Gunneridae</taxon>
        <taxon>Pentapetalae</taxon>
        <taxon>rosids</taxon>
        <taxon>fabids</taxon>
        <taxon>Fagales</taxon>
        <taxon>Fagaceae</taxon>
        <taxon>Lithocarpus</taxon>
    </lineage>
</organism>
<name>A0AAW2C419_9ROSI</name>
<evidence type="ECO:0000313" key="3">
    <source>
        <dbReference type="Proteomes" id="UP001459277"/>
    </source>
</evidence>
<sequence>MLEVVSFHEQHNHEFAPSPMKHMLRSNRKITPAQQVFADDAKKSGVSIKQTIDLLSMQVGGYENLGFLNVDYKNHVNSKRREALKRGDGRAVMDHFRKMQLEDPSYFYSIQLDDDNQIPNIFWADSRSIVDYEHFEDVICFDTTYRTNSYSRPFAPFIGVKHHKQSIIFGVALLYDETIMPFKWLFKTFLSAMSGKQPRTIITDQFSAMTNAIEDVFPESNHHEDEDEWIVAWNNMLETYDLTDTSWLREMFDVKEKWSMVYGRHMFTADMKSTQRSELMNSVLKKYLKPSLEYCLISEVKNYKQSSK</sequence>
<dbReference type="PANTHER" id="PTHR47718:SF8">
    <property type="entry name" value="PROTEIN FAR1-RELATED SEQUENCE"/>
    <property type="match status" value="1"/>
</dbReference>
<reference evidence="2 3" key="1">
    <citation type="submission" date="2024-01" db="EMBL/GenBank/DDBJ databases">
        <title>A telomere-to-telomere, gap-free genome of sweet tea (Lithocarpus litseifolius).</title>
        <authorList>
            <person name="Zhou J."/>
        </authorList>
    </citation>
    <scope>NUCLEOTIDE SEQUENCE [LARGE SCALE GENOMIC DNA]</scope>
    <source>
        <strain evidence="2">Zhou-2022a</strain>
        <tissue evidence="2">Leaf</tissue>
    </source>
</reference>
<dbReference type="AlphaFoldDB" id="A0AAW2C419"/>
<accession>A0AAW2C419</accession>